<dbReference type="Proteomes" id="UP001164746">
    <property type="component" value="Chromosome 1"/>
</dbReference>
<feature type="chain" id="PRO_5046054808" description="Subtilisin" evidence="1">
    <location>
        <begin position="18"/>
        <end position="193"/>
    </location>
</feature>
<name>A0ABY7DAH7_MYAAR</name>
<organism evidence="2 3">
    <name type="scientific">Mya arenaria</name>
    <name type="common">Soft-shell clam</name>
    <dbReference type="NCBI Taxonomy" id="6604"/>
    <lineage>
        <taxon>Eukaryota</taxon>
        <taxon>Metazoa</taxon>
        <taxon>Spiralia</taxon>
        <taxon>Lophotrochozoa</taxon>
        <taxon>Mollusca</taxon>
        <taxon>Bivalvia</taxon>
        <taxon>Autobranchia</taxon>
        <taxon>Heteroconchia</taxon>
        <taxon>Euheterodonta</taxon>
        <taxon>Imparidentia</taxon>
        <taxon>Neoheterodontei</taxon>
        <taxon>Myida</taxon>
        <taxon>Myoidea</taxon>
        <taxon>Myidae</taxon>
        <taxon>Mya</taxon>
    </lineage>
</organism>
<evidence type="ECO:0000313" key="2">
    <source>
        <dbReference type="EMBL" id="WAQ93938.1"/>
    </source>
</evidence>
<evidence type="ECO:0000313" key="3">
    <source>
        <dbReference type="Proteomes" id="UP001164746"/>
    </source>
</evidence>
<keyword evidence="3" id="KW-1185">Reference proteome</keyword>
<evidence type="ECO:0008006" key="4">
    <source>
        <dbReference type="Google" id="ProtNLM"/>
    </source>
</evidence>
<proteinExistence type="predicted"/>
<evidence type="ECO:0000256" key="1">
    <source>
        <dbReference type="SAM" id="SignalP"/>
    </source>
</evidence>
<feature type="signal peptide" evidence="1">
    <location>
        <begin position="1"/>
        <end position="17"/>
    </location>
</feature>
<gene>
    <name evidence="2" type="ORF">MAR_006409</name>
</gene>
<accession>A0ABY7DAH7</accession>
<dbReference type="EMBL" id="CP111012">
    <property type="protein sequence ID" value="WAQ93938.1"/>
    <property type="molecule type" value="Genomic_DNA"/>
</dbReference>
<sequence>MTLNFILCVYFLRFVCAAEQTTYEDTIRIVIRSEEMFLDDITQSLESFDFHFDSRINDNLVIFEKTTNDSKNYQLTSTELTDLRQSNTHIQQLAQSYILYPESKVIAKATAYESEEQQSSTSTKMPSNSMKLCPPFFDLGLEIDTSWREHNASGRGIVVGVTDVGVTVGHDDKRCFTAFGGESAGTAIITNVM</sequence>
<reference evidence="2" key="1">
    <citation type="submission" date="2022-11" db="EMBL/GenBank/DDBJ databases">
        <title>Centuries of genome instability and evolution in soft-shell clam transmissible cancer (bioRxiv).</title>
        <authorList>
            <person name="Hart S.F.M."/>
            <person name="Yonemitsu M.A."/>
            <person name="Giersch R.M."/>
            <person name="Beal B.F."/>
            <person name="Arriagada G."/>
            <person name="Davis B.W."/>
            <person name="Ostrander E.A."/>
            <person name="Goff S.P."/>
            <person name="Metzger M.J."/>
        </authorList>
    </citation>
    <scope>NUCLEOTIDE SEQUENCE</scope>
    <source>
        <strain evidence="2">MELC-2E11</strain>
        <tissue evidence="2">Siphon/mantle</tissue>
    </source>
</reference>
<protein>
    <recommendedName>
        <fullName evidence="4">Subtilisin</fullName>
    </recommendedName>
</protein>
<keyword evidence="1" id="KW-0732">Signal</keyword>